<proteinExistence type="predicted"/>
<dbReference type="EMBL" id="QXFT01003888">
    <property type="protein sequence ID" value="KAE9281858.1"/>
    <property type="molecule type" value="Genomic_DNA"/>
</dbReference>
<evidence type="ECO:0000313" key="3">
    <source>
        <dbReference type="EMBL" id="KAE9281858.1"/>
    </source>
</evidence>
<dbReference type="PROSITE" id="PS50013">
    <property type="entry name" value="CHROMO_2"/>
    <property type="match status" value="1"/>
</dbReference>
<gene>
    <name evidence="3" type="ORF">PR003_g27558</name>
</gene>
<dbReference type="AlphaFoldDB" id="A0A6A4BYL9"/>
<keyword evidence="4" id="KW-1185">Reference proteome</keyword>
<dbReference type="PANTHER" id="PTHR37984:SF5">
    <property type="entry name" value="PROTEIN NYNRIN-LIKE"/>
    <property type="match status" value="1"/>
</dbReference>
<accession>A0A6A4BYL9</accession>
<reference evidence="3 4" key="1">
    <citation type="submission" date="2018-08" db="EMBL/GenBank/DDBJ databases">
        <title>Genomic investigation of the strawberry pathogen Phytophthora fragariae indicates pathogenicity is determined by transcriptional variation in three key races.</title>
        <authorList>
            <person name="Adams T.M."/>
            <person name="Armitage A.D."/>
            <person name="Sobczyk M.K."/>
            <person name="Bates H.J."/>
            <person name="Dunwell J.M."/>
            <person name="Nellist C.F."/>
            <person name="Harrison R.J."/>
        </authorList>
    </citation>
    <scope>NUCLEOTIDE SEQUENCE [LARGE SCALE GENOMIC DNA]</scope>
    <source>
        <strain evidence="3 4">SCRP333</strain>
    </source>
</reference>
<protein>
    <recommendedName>
        <fullName evidence="2">Chromo domain-containing protein</fullName>
    </recommendedName>
</protein>
<evidence type="ECO:0000256" key="1">
    <source>
        <dbReference type="SAM" id="MobiDB-lite"/>
    </source>
</evidence>
<evidence type="ECO:0000313" key="4">
    <source>
        <dbReference type="Proteomes" id="UP000434957"/>
    </source>
</evidence>
<dbReference type="SUPFAM" id="SSF54160">
    <property type="entry name" value="Chromo domain-like"/>
    <property type="match status" value="1"/>
</dbReference>
<feature type="domain" description="Chromo" evidence="2">
    <location>
        <begin position="303"/>
        <end position="364"/>
    </location>
</feature>
<dbReference type="Proteomes" id="UP000434957">
    <property type="component" value="Unassembled WGS sequence"/>
</dbReference>
<feature type="region of interest" description="Disordered" evidence="1">
    <location>
        <begin position="533"/>
        <end position="560"/>
    </location>
</feature>
<evidence type="ECO:0000259" key="2">
    <source>
        <dbReference type="PROSITE" id="PS50013"/>
    </source>
</evidence>
<comment type="caution">
    <text evidence="3">The sequence shown here is derived from an EMBL/GenBank/DDBJ whole genome shotgun (WGS) entry which is preliminary data.</text>
</comment>
<feature type="region of interest" description="Disordered" evidence="1">
    <location>
        <begin position="1"/>
        <end position="22"/>
    </location>
</feature>
<feature type="region of interest" description="Disordered" evidence="1">
    <location>
        <begin position="422"/>
        <end position="487"/>
    </location>
</feature>
<dbReference type="InterPro" id="IPR016197">
    <property type="entry name" value="Chromo-like_dom_sf"/>
</dbReference>
<sequence>MLAGQALQRQGGRSVHSPEGIQDLKTLNRLEEVIRPRVSNPEMTSPASFDADNLDAKTLDVENLDAGTRGTDDPVGNAMDAGRGTAQVLAVTTGSAAARTTTRRGRSPEVLEELVVQRLRLDRIRVAQDEEVWIVNLKKYLRGDVVDLSRREVKNCQKLAPQHEEGESGLLYYQSRNDDSAEGRDAMMKLVIPETLREDVLHHYHASLEGGHQGIGRTYQRVRRQIHWPGIFRSVQRYVGECTDCETGKGRPTIQGESPGNIVATYPFQVIAMDHISSLPASYKGNTELLVWVDLFTGGQRLRGREDLERARRAGYSIWTPRREFEVKWKGYPDTTWVDELDLNCGGLLYDFLRERTGRHRFEAMQSHENAEAAEPGGDVAHVWARGRNEAAASQTGFRWAGSRGRRKAPLENSPLIHWRRRSRTRRETTKKWTSRRHWSRPNCLGRDLTPRSLPCGPSAKSAPTAPSARNALTPPNASMPRKPNTSANANRIVDAEACGNATANEEADVPGTASETQGHAAGDAWTVLAALDRRCPKTRNRRAPRPLGRAPQLQRPQRA</sequence>
<dbReference type="PANTHER" id="PTHR37984">
    <property type="entry name" value="PROTEIN CBG26694"/>
    <property type="match status" value="1"/>
</dbReference>
<dbReference type="FunFam" id="1.10.340.70:FF:000001">
    <property type="entry name" value="Retrovirus-related Pol polyprotein from transposon gypsy-like Protein"/>
    <property type="match status" value="1"/>
</dbReference>
<feature type="compositionally biased region" description="Low complexity" evidence="1">
    <location>
        <begin position="458"/>
        <end position="469"/>
    </location>
</feature>
<dbReference type="InterPro" id="IPR000953">
    <property type="entry name" value="Chromo/chromo_shadow_dom"/>
</dbReference>
<dbReference type="Gene3D" id="1.10.340.70">
    <property type="match status" value="1"/>
</dbReference>
<dbReference type="InterPro" id="IPR041588">
    <property type="entry name" value="Integrase_H2C2"/>
</dbReference>
<dbReference type="Pfam" id="PF17921">
    <property type="entry name" value="Integrase_H2C2"/>
    <property type="match status" value="1"/>
</dbReference>
<dbReference type="InterPro" id="IPR050951">
    <property type="entry name" value="Retrovirus_Pol_polyprotein"/>
</dbReference>
<organism evidence="3 4">
    <name type="scientific">Phytophthora rubi</name>
    <dbReference type="NCBI Taxonomy" id="129364"/>
    <lineage>
        <taxon>Eukaryota</taxon>
        <taxon>Sar</taxon>
        <taxon>Stramenopiles</taxon>
        <taxon>Oomycota</taxon>
        <taxon>Peronosporomycetes</taxon>
        <taxon>Peronosporales</taxon>
        <taxon>Peronosporaceae</taxon>
        <taxon>Phytophthora</taxon>
    </lineage>
</organism>
<dbReference type="Gene3D" id="2.40.50.40">
    <property type="match status" value="1"/>
</dbReference>
<name>A0A6A4BYL9_9STRA</name>